<keyword evidence="9" id="KW-0807">Transducer</keyword>
<reference evidence="11" key="1">
    <citation type="submission" date="2022-01" db="EMBL/GenBank/DDBJ databases">
        <authorList>
            <person name="King R."/>
        </authorList>
    </citation>
    <scope>NUCLEOTIDE SEQUENCE</scope>
</reference>
<dbReference type="GO" id="GO:0007165">
    <property type="term" value="P:signal transduction"/>
    <property type="evidence" value="ECO:0007669"/>
    <property type="project" value="UniProtKB-KW"/>
</dbReference>
<accession>A0A9P0GBN6</accession>
<evidence type="ECO:0000256" key="3">
    <source>
        <dbReference type="ARBA" id="ARBA00022606"/>
    </source>
</evidence>
<protein>
    <submittedName>
        <fullName evidence="11">Uncharacterized protein</fullName>
    </submittedName>
</protein>
<proteinExistence type="predicted"/>
<keyword evidence="2" id="KW-1003">Cell membrane</keyword>
<keyword evidence="12" id="KW-1185">Reference proteome</keyword>
<dbReference type="GO" id="GO:0005886">
    <property type="term" value="C:plasma membrane"/>
    <property type="evidence" value="ECO:0007669"/>
    <property type="project" value="UniProtKB-SubCell"/>
</dbReference>
<dbReference type="PANTHER" id="PTHR21137">
    <property type="entry name" value="ODORANT RECEPTOR"/>
    <property type="match status" value="1"/>
</dbReference>
<organism evidence="11 12">
    <name type="scientific">Psylliodes chrysocephalus</name>
    <dbReference type="NCBI Taxonomy" id="3402493"/>
    <lineage>
        <taxon>Eukaryota</taxon>
        <taxon>Metazoa</taxon>
        <taxon>Ecdysozoa</taxon>
        <taxon>Arthropoda</taxon>
        <taxon>Hexapoda</taxon>
        <taxon>Insecta</taxon>
        <taxon>Pterygota</taxon>
        <taxon>Neoptera</taxon>
        <taxon>Endopterygota</taxon>
        <taxon>Coleoptera</taxon>
        <taxon>Polyphaga</taxon>
        <taxon>Cucujiformia</taxon>
        <taxon>Chrysomeloidea</taxon>
        <taxon>Chrysomelidae</taxon>
        <taxon>Galerucinae</taxon>
        <taxon>Alticini</taxon>
        <taxon>Psylliodes</taxon>
    </lineage>
</organism>
<evidence type="ECO:0000256" key="4">
    <source>
        <dbReference type="ARBA" id="ARBA00022692"/>
    </source>
</evidence>
<keyword evidence="4 10" id="KW-0812">Transmembrane</keyword>
<evidence type="ECO:0000256" key="9">
    <source>
        <dbReference type="ARBA" id="ARBA00023224"/>
    </source>
</evidence>
<dbReference type="OrthoDB" id="7677057at2759"/>
<dbReference type="PANTHER" id="PTHR21137:SF35">
    <property type="entry name" value="ODORANT RECEPTOR 19A-RELATED"/>
    <property type="match status" value="1"/>
</dbReference>
<dbReference type="Proteomes" id="UP001153636">
    <property type="component" value="Chromosome 20"/>
</dbReference>
<evidence type="ECO:0000256" key="2">
    <source>
        <dbReference type="ARBA" id="ARBA00022475"/>
    </source>
</evidence>
<sequence length="210" mass="24074">MIEYLFTTAMMSVDIMNFSLIMYPLGEVRILTHIFKNFEKYVAKVKIECGCDDATASFVTLRECILLHQELIRYVDNYNMVLSNVTLFDYLQSSLELATIILQIHGGNSILMGSIFVATVGFCVTTRLFIFYFYGDQLTCESSDIAQAVFESNWYDQTKEVKQMICIVLVRCHKEVALFVGPFDKMSLRVFLSVIKATYSFVATMHTLPF</sequence>
<dbReference type="AlphaFoldDB" id="A0A9P0GBN6"/>
<keyword evidence="5" id="KW-0552">Olfaction</keyword>
<keyword evidence="7 10" id="KW-0472">Membrane</keyword>
<evidence type="ECO:0000313" key="11">
    <source>
        <dbReference type="EMBL" id="CAH1107343.1"/>
    </source>
</evidence>
<dbReference type="GO" id="GO:0005549">
    <property type="term" value="F:odorant binding"/>
    <property type="evidence" value="ECO:0007669"/>
    <property type="project" value="InterPro"/>
</dbReference>
<dbReference type="InterPro" id="IPR004117">
    <property type="entry name" value="7tm6_olfct_rcpt"/>
</dbReference>
<evidence type="ECO:0000256" key="5">
    <source>
        <dbReference type="ARBA" id="ARBA00022725"/>
    </source>
</evidence>
<evidence type="ECO:0000256" key="1">
    <source>
        <dbReference type="ARBA" id="ARBA00004651"/>
    </source>
</evidence>
<dbReference type="Pfam" id="PF02949">
    <property type="entry name" value="7tm_6"/>
    <property type="match status" value="1"/>
</dbReference>
<dbReference type="EMBL" id="OV651832">
    <property type="protein sequence ID" value="CAH1107343.1"/>
    <property type="molecule type" value="Genomic_DNA"/>
</dbReference>
<evidence type="ECO:0000256" key="10">
    <source>
        <dbReference type="SAM" id="Phobius"/>
    </source>
</evidence>
<evidence type="ECO:0000256" key="6">
    <source>
        <dbReference type="ARBA" id="ARBA00022989"/>
    </source>
</evidence>
<comment type="subcellular location">
    <subcellularLocation>
        <location evidence="1">Cell membrane</location>
        <topology evidence="1">Multi-pass membrane protein</topology>
    </subcellularLocation>
</comment>
<keyword evidence="6 10" id="KW-1133">Transmembrane helix</keyword>
<keyword evidence="3" id="KW-0716">Sensory transduction</keyword>
<dbReference type="GO" id="GO:0004984">
    <property type="term" value="F:olfactory receptor activity"/>
    <property type="evidence" value="ECO:0007669"/>
    <property type="project" value="InterPro"/>
</dbReference>
<evidence type="ECO:0000256" key="8">
    <source>
        <dbReference type="ARBA" id="ARBA00023170"/>
    </source>
</evidence>
<keyword evidence="8" id="KW-0675">Receptor</keyword>
<gene>
    <name evidence="11" type="ORF">PSYICH_LOCUS7861</name>
</gene>
<name>A0A9P0GBN6_9CUCU</name>
<evidence type="ECO:0000313" key="12">
    <source>
        <dbReference type="Proteomes" id="UP001153636"/>
    </source>
</evidence>
<evidence type="ECO:0000256" key="7">
    <source>
        <dbReference type="ARBA" id="ARBA00023136"/>
    </source>
</evidence>
<feature type="transmembrane region" description="Helical" evidence="10">
    <location>
        <begin position="110"/>
        <end position="134"/>
    </location>
</feature>